<gene>
    <name evidence="1" type="ORF">S06H3_20314</name>
</gene>
<evidence type="ECO:0000313" key="1">
    <source>
        <dbReference type="EMBL" id="GAI13172.1"/>
    </source>
</evidence>
<feature type="non-terminal residue" evidence="1">
    <location>
        <position position="1"/>
    </location>
</feature>
<accession>X1L1G2</accession>
<comment type="caution">
    <text evidence="1">The sequence shown here is derived from an EMBL/GenBank/DDBJ whole genome shotgun (WGS) entry which is preliminary data.</text>
</comment>
<organism evidence="1">
    <name type="scientific">marine sediment metagenome</name>
    <dbReference type="NCBI Taxonomy" id="412755"/>
    <lineage>
        <taxon>unclassified sequences</taxon>
        <taxon>metagenomes</taxon>
        <taxon>ecological metagenomes</taxon>
    </lineage>
</organism>
<proteinExistence type="predicted"/>
<name>X1L1G2_9ZZZZ</name>
<reference evidence="1" key="1">
    <citation type="journal article" date="2014" name="Front. Microbiol.">
        <title>High frequency of phylogenetically diverse reductive dehalogenase-homologous genes in deep subseafloor sedimentary metagenomes.</title>
        <authorList>
            <person name="Kawai M."/>
            <person name="Futagami T."/>
            <person name="Toyoda A."/>
            <person name="Takaki Y."/>
            <person name="Nishi S."/>
            <person name="Hori S."/>
            <person name="Arai W."/>
            <person name="Tsubouchi T."/>
            <person name="Morono Y."/>
            <person name="Uchiyama I."/>
            <person name="Ito T."/>
            <person name="Fujiyama A."/>
            <person name="Inagaki F."/>
            <person name="Takami H."/>
        </authorList>
    </citation>
    <scope>NUCLEOTIDE SEQUENCE</scope>
    <source>
        <strain evidence="1">Expedition CK06-06</strain>
    </source>
</reference>
<dbReference type="AlphaFoldDB" id="X1L1G2"/>
<dbReference type="EMBL" id="BARV01010507">
    <property type="protein sequence ID" value="GAI13172.1"/>
    <property type="molecule type" value="Genomic_DNA"/>
</dbReference>
<protein>
    <submittedName>
        <fullName evidence="1">Uncharacterized protein</fullName>
    </submittedName>
</protein>
<sequence>GRLAGKAENRISQVRGLGPAKHIMISLPQEDFGLVSTDYPGLRRKVYKILKRVGTRGGCLIFHPFRRRCPRCGSIPEMGHKICSFCGNYWFEWYFSPHFHVVGFGWIEGTGQEFLRSGYVVKNIGRRRSVGGTVLYQLSHAGVHLDYHVVTWFGVCSYNKLRVVQEDREGNTCPTCGARLIPCAWFGEGEDPLATEGEGEYWVDPEGWRYTARYR</sequence>